<sequence>MTEGLANKPLKEYVSLTILGLPIGIACPVIEDPNDHLKGFLEIGETKIFQGITPDALYLHLFSLTPRDKVKAWIRIIPIDVKMTLHFKTGGIFMDKSLEKAIAIIEVMASN</sequence>
<dbReference type="EMBL" id="QJKJ01009123">
    <property type="protein sequence ID" value="RDX77635.1"/>
    <property type="molecule type" value="Genomic_DNA"/>
</dbReference>
<comment type="caution">
    <text evidence="1">The sequence shown here is derived from an EMBL/GenBank/DDBJ whole genome shotgun (WGS) entry which is preliminary data.</text>
</comment>
<dbReference type="Proteomes" id="UP000257109">
    <property type="component" value="Unassembled WGS sequence"/>
</dbReference>
<dbReference type="AlphaFoldDB" id="A0A371FH49"/>
<evidence type="ECO:0000313" key="2">
    <source>
        <dbReference type="Proteomes" id="UP000257109"/>
    </source>
</evidence>
<reference evidence="1" key="1">
    <citation type="submission" date="2018-05" db="EMBL/GenBank/DDBJ databases">
        <title>Draft genome of Mucuna pruriens seed.</title>
        <authorList>
            <person name="Nnadi N.E."/>
            <person name="Vos R."/>
            <person name="Hasami M.H."/>
            <person name="Devisetty U.K."/>
            <person name="Aguiy J.C."/>
        </authorList>
    </citation>
    <scope>NUCLEOTIDE SEQUENCE [LARGE SCALE GENOMIC DNA]</scope>
    <source>
        <strain evidence="1">JCA_2017</strain>
    </source>
</reference>
<gene>
    <name evidence="1" type="ORF">CR513_42199</name>
</gene>
<keyword evidence="2" id="KW-1185">Reference proteome</keyword>
<evidence type="ECO:0000313" key="1">
    <source>
        <dbReference type="EMBL" id="RDX77635.1"/>
    </source>
</evidence>
<proteinExistence type="predicted"/>
<feature type="non-terminal residue" evidence="1">
    <location>
        <position position="1"/>
    </location>
</feature>
<organism evidence="1 2">
    <name type="scientific">Mucuna pruriens</name>
    <name type="common">Velvet bean</name>
    <name type="synonym">Dolichos pruriens</name>
    <dbReference type="NCBI Taxonomy" id="157652"/>
    <lineage>
        <taxon>Eukaryota</taxon>
        <taxon>Viridiplantae</taxon>
        <taxon>Streptophyta</taxon>
        <taxon>Embryophyta</taxon>
        <taxon>Tracheophyta</taxon>
        <taxon>Spermatophyta</taxon>
        <taxon>Magnoliopsida</taxon>
        <taxon>eudicotyledons</taxon>
        <taxon>Gunneridae</taxon>
        <taxon>Pentapetalae</taxon>
        <taxon>rosids</taxon>
        <taxon>fabids</taxon>
        <taxon>Fabales</taxon>
        <taxon>Fabaceae</taxon>
        <taxon>Papilionoideae</taxon>
        <taxon>50 kb inversion clade</taxon>
        <taxon>NPAAA clade</taxon>
        <taxon>indigoferoid/millettioid clade</taxon>
        <taxon>Phaseoleae</taxon>
        <taxon>Mucuna</taxon>
    </lineage>
</organism>
<protein>
    <submittedName>
        <fullName evidence="1">Uncharacterized protein</fullName>
    </submittedName>
</protein>
<name>A0A371FH49_MUCPR</name>
<accession>A0A371FH49</accession>